<name>A0ABS4ELV3_9HYPH</name>
<gene>
    <name evidence="1" type="ORF">J2Z75_002438</name>
</gene>
<comment type="caution">
    <text evidence="1">The sequence shown here is derived from an EMBL/GenBank/DDBJ whole genome shotgun (WGS) entry which is preliminary data.</text>
</comment>
<evidence type="ECO:0008006" key="3">
    <source>
        <dbReference type="Google" id="ProtNLM"/>
    </source>
</evidence>
<keyword evidence="2" id="KW-1185">Reference proteome</keyword>
<reference evidence="1 2" key="1">
    <citation type="submission" date="2021-03" db="EMBL/GenBank/DDBJ databases">
        <title>Genomic Encyclopedia of Type Strains, Phase IV (KMG-IV): sequencing the most valuable type-strain genomes for metagenomic binning, comparative biology and taxonomic classification.</title>
        <authorList>
            <person name="Goeker M."/>
        </authorList>
    </citation>
    <scope>NUCLEOTIDE SEQUENCE [LARGE SCALE GENOMIC DNA]</scope>
    <source>
        <strain evidence="1 2">DSM 26427</strain>
    </source>
</reference>
<protein>
    <recommendedName>
        <fullName evidence="3">WD40 repeat domain-containing protein</fullName>
    </recommendedName>
</protein>
<accession>A0ABS4ELV3</accession>
<dbReference type="EMBL" id="JAGGJV010000004">
    <property type="protein sequence ID" value="MBP1858926.1"/>
    <property type="molecule type" value="Genomic_DNA"/>
</dbReference>
<sequence>MTISDLAAISIVTQLPEPPGGWFDYSFTVLMDGNLAIVRTDIDVRTGYLRWWEQRSENPYAAAPELWNGRIRLSVFDGISESHIVEVDSRPHPVVSRLADGRWLLAQSRCERGEGNGHVYDADGLLSASFVFGDGIEHVQCSPDNTIWVGYFDEGVFADRLANGRWPVSSGGIVRFSADGVVLWSYNDEDHGSGPVDDCYALTLDGTIAWSCFYSDFPIAAIDGQTVNLWKNEISGVKAMAVDRDYILLAGGYRDDAQRIALVQLGNKESKLFGTLRAPAIHSDAVGLMQGLGQTLHIVADGCWTRLTVAAARAFLVKRQK</sequence>
<dbReference type="RefSeq" id="WP_209852493.1">
    <property type="nucleotide sequence ID" value="NZ_JAGGJV010000004.1"/>
</dbReference>
<organism evidence="1 2">
    <name type="scientific">Rhizobium herbae</name>
    <dbReference type="NCBI Taxonomy" id="508661"/>
    <lineage>
        <taxon>Bacteria</taxon>
        <taxon>Pseudomonadati</taxon>
        <taxon>Pseudomonadota</taxon>
        <taxon>Alphaproteobacteria</taxon>
        <taxon>Hyphomicrobiales</taxon>
        <taxon>Rhizobiaceae</taxon>
        <taxon>Rhizobium/Agrobacterium group</taxon>
        <taxon>Rhizobium</taxon>
    </lineage>
</organism>
<evidence type="ECO:0000313" key="1">
    <source>
        <dbReference type="EMBL" id="MBP1858926.1"/>
    </source>
</evidence>
<dbReference type="SUPFAM" id="SSF75011">
    <property type="entry name" value="3-carboxy-cis,cis-mucoante lactonizing enzyme"/>
    <property type="match status" value="1"/>
</dbReference>
<evidence type="ECO:0000313" key="2">
    <source>
        <dbReference type="Proteomes" id="UP000823786"/>
    </source>
</evidence>
<proteinExistence type="predicted"/>
<dbReference type="Proteomes" id="UP000823786">
    <property type="component" value="Unassembled WGS sequence"/>
</dbReference>